<dbReference type="Proteomes" id="UP000618926">
    <property type="component" value="Unassembled WGS sequence"/>
</dbReference>
<dbReference type="RefSeq" id="WP_192905843.1">
    <property type="nucleotide sequence ID" value="NZ_JADBFD010000022.1"/>
</dbReference>
<feature type="domain" description="Helix-turn-helix" evidence="1">
    <location>
        <begin position="7"/>
        <end position="54"/>
    </location>
</feature>
<proteinExistence type="predicted"/>
<dbReference type="InterPro" id="IPR041657">
    <property type="entry name" value="HTH_17"/>
</dbReference>
<name>A0ABR9NY05_9BACT</name>
<dbReference type="EMBL" id="JADBFD010000022">
    <property type="protein sequence ID" value="MBE2889128.1"/>
    <property type="molecule type" value="Genomic_DNA"/>
</dbReference>
<dbReference type="InterPro" id="IPR009061">
    <property type="entry name" value="DNA-bd_dom_put_sf"/>
</dbReference>
<dbReference type="SUPFAM" id="SSF46955">
    <property type="entry name" value="Putative DNA-binding domain"/>
    <property type="match status" value="1"/>
</dbReference>
<accession>A0ABR9NY05</accession>
<gene>
    <name evidence="2" type="ORF">IIE05_14275</name>
</gene>
<keyword evidence="3" id="KW-1185">Reference proteome</keyword>
<evidence type="ECO:0000259" key="1">
    <source>
        <dbReference type="Pfam" id="PF12728"/>
    </source>
</evidence>
<comment type="caution">
    <text evidence="2">The sequence shown here is derived from an EMBL/GenBank/DDBJ whole genome shotgun (WGS) entry which is preliminary data.</text>
</comment>
<dbReference type="Pfam" id="PF12728">
    <property type="entry name" value="HTH_17"/>
    <property type="match status" value="1"/>
</dbReference>
<dbReference type="NCBIfam" id="TIGR01764">
    <property type="entry name" value="excise"/>
    <property type="match status" value="1"/>
</dbReference>
<evidence type="ECO:0000313" key="2">
    <source>
        <dbReference type="EMBL" id="MBE2889128.1"/>
    </source>
</evidence>
<evidence type="ECO:0000313" key="3">
    <source>
        <dbReference type="Proteomes" id="UP000618926"/>
    </source>
</evidence>
<protein>
    <submittedName>
        <fullName evidence="2">Helix-turn-helix domain-containing protein</fullName>
    </submittedName>
</protein>
<organism evidence="2 3">
    <name type="scientific">Geobacter anodireducens</name>
    <dbReference type="NCBI Taxonomy" id="1340425"/>
    <lineage>
        <taxon>Bacteria</taxon>
        <taxon>Pseudomonadati</taxon>
        <taxon>Thermodesulfobacteriota</taxon>
        <taxon>Desulfuromonadia</taxon>
        <taxon>Geobacterales</taxon>
        <taxon>Geobacteraceae</taxon>
        <taxon>Geobacter</taxon>
    </lineage>
</organism>
<reference evidence="2 3" key="1">
    <citation type="submission" date="2020-10" db="EMBL/GenBank/DDBJ databases">
        <title>Investigation of anaerobic biodegradation of phenanthrene by a sulfate-dependent Geobacter anodireducens strain PheS2.</title>
        <authorList>
            <person name="Zhang Z."/>
        </authorList>
    </citation>
    <scope>NUCLEOTIDE SEQUENCE [LARGE SCALE GENOMIC DNA]</scope>
    <source>
        <strain evidence="2 3">PheS2</strain>
    </source>
</reference>
<dbReference type="InterPro" id="IPR010093">
    <property type="entry name" value="SinI_DNA-bd"/>
</dbReference>
<sequence length="61" mass="7074">MVDNEQVLTLDDLAIYLKVSKSTLYKLLGEGKIPGQKVGRHWRFHKDAIDRWIQTPHQGTK</sequence>